<name>A0A812R1A8_9DINO</name>
<dbReference type="Gene3D" id="1.25.10.10">
    <property type="entry name" value="Leucine-rich Repeat Variant"/>
    <property type="match status" value="1"/>
</dbReference>
<dbReference type="Pfam" id="PF00806">
    <property type="entry name" value="PUF"/>
    <property type="match status" value="5"/>
</dbReference>
<dbReference type="AlphaFoldDB" id="A0A812R1A8"/>
<protein>
    <submittedName>
        <fullName evidence="4">Pum protein</fullName>
    </submittedName>
</protein>
<proteinExistence type="predicted"/>
<dbReference type="PROSITE" id="PS50302">
    <property type="entry name" value="PUM"/>
    <property type="match status" value="1"/>
</dbReference>
<dbReference type="OrthoDB" id="668540at2759"/>
<dbReference type="InterPro" id="IPR011989">
    <property type="entry name" value="ARM-like"/>
</dbReference>
<dbReference type="Proteomes" id="UP000604046">
    <property type="component" value="Unassembled WGS sequence"/>
</dbReference>
<feature type="repeat" description="Pumilio" evidence="2">
    <location>
        <begin position="117"/>
        <end position="152"/>
    </location>
</feature>
<keyword evidence="1" id="KW-0677">Repeat</keyword>
<dbReference type="InterPro" id="IPR033133">
    <property type="entry name" value="PUM-HD"/>
</dbReference>
<evidence type="ECO:0000259" key="3">
    <source>
        <dbReference type="PROSITE" id="PS50303"/>
    </source>
</evidence>
<dbReference type="PROSITE" id="PS50303">
    <property type="entry name" value="PUM_HD"/>
    <property type="match status" value="1"/>
</dbReference>
<dbReference type="InterPro" id="IPR016024">
    <property type="entry name" value="ARM-type_fold"/>
</dbReference>
<dbReference type="GO" id="GO:0010608">
    <property type="term" value="P:post-transcriptional regulation of gene expression"/>
    <property type="evidence" value="ECO:0007669"/>
    <property type="project" value="TreeGrafter"/>
</dbReference>
<accession>A0A812R1A8</accession>
<dbReference type="EMBL" id="CAJNDS010002294">
    <property type="protein sequence ID" value="CAE7415687.1"/>
    <property type="molecule type" value="Genomic_DNA"/>
</dbReference>
<reference evidence="4" key="1">
    <citation type="submission" date="2021-02" db="EMBL/GenBank/DDBJ databases">
        <authorList>
            <person name="Dougan E. K."/>
            <person name="Rhodes N."/>
            <person name="Thang M."/>
            <person name="Chan C."/>
        </authorList>
    </citation>
    <scope>NUCLEOTIDE SEQUENCE</scope>
</reference>
<dbReference type="GO" id="GO:0005737">
    <property type="term" value="C:cytoplasm"/>
    <property type="evidence" value="ECO:0007669"/>
    <property type="project" value="TreeGrafter"/>
</dbReference>
<dbReference type="GO" id="GO:0003729">
    <property type="term" value="F:mRNA binding"/>
    <property type="evidence" value="ECO:0007669"/>
    <property type="project" value="TreeGrafter"/>
</dbReference>
<gene>
    <name evidence="4" type="primary">pum</name>
    <name evidence="4" type="ORF">SNAT2548_LOCUS22599</name>
</gene>
<evidence type="ECO:0000256" key="1">
    <source>
        <dbReference type="ARBA" id="ARBA00022737"/>
    </source>
</evidence>
<evidence type="ECO:0000256" key="2">
    <source>
        <dbReference type="PROSITE-ProRule" id="PRU00317"/>
    </source>
</evidence>
<evidence type="ECO:0000313" key="5">
    <source>
        <dbReference type="Proteomes" id="UP000604046"/>
    </source>
</evidence>
<feature type="domain" description="PUM-HD" evidence="3">
    <location>
        <begin position="1"/>
        <end position="174"/>
    </location>
</feature>
<organism evidence="4 5">
    <name type="scientific">Symbiodinium natans</name>
    <dbReference type="NCBI Taxonomy" id="878477"/>
    <lineage>
        <taxon>Eukaryota</taxon>
        <taxon>Sar</taxon>
        <taxon>Alveolata</taxon>
        <taxon>Dinophyceae</taxon>
        <taxon>Suessiales</taxon>
        <taxon>Symbiodiniaceae</taxon>
        <taxon>Symbiodinium</taxon>
    </lineage>
</organism>
<evidence type="ECO:0000313" key="4">
    <source>
        <dbReference type="EMBL" id="CAE7415687.1"/>
    </source>
</evidence>
<keyword evidence="5" id="KW-1185">Reference proteome</keyword>
<dbReference type="PANTHER" id="PTHR12537">
    <property type="entry name" value="RNA BINDING PROTEIN PUMILIO-RELATED"/>
    <property type="match status" value="1"/>
</dbReference>
<dbReference type="InterPro" id="IPR001313">
    <property type="entry name" value="Pumilio_RNA-bd_rpt"/>
</dbReference>
<dbReference type="SUPFAM" id="SSF48371">
    <property type="entry name" value="ARM repeat"/>
    <property type="match status" value="1"/>
</dbReference>
<dbReference type="SMART" id="SM00025">
    <property type="entry name" value="Pumilio"/>
    <property type="match status" value="3"/>
</dbReference>
<dbReference type="PANTHER" id="PTHR12537:SF12">
    <property type="entry name" value="MATERNAL PROTEIN PUMILIO"/>
    <property type="match status" value="1"/>
</dbReference>
<comment type="caution">
    <text evidence="4">The sequence shown here is derived from an EMBL/GenBank/DDBJ whole genome shotgun (WGS) entry which is preliminary data.</text>
</comment>
<sequence length="174" mass="19681">MVAVAQVLRKANESAGCRELQKFLPRCLDGAQQEEILSQLVGNVADVAASVAQSPHGNFVLQHAIRVLSSERLVFVSQELRSWRSPKEIAKHKYACRVLERMIEFFPLEHTFYFMKEIVRHTVELSSHAIGNYSVQHCMEYGNVSCRREIATVVLNHIHEFAVDPYGCGVLNKA</sequence>